<name>A0ABV1WBP9_9ACTN</name>
<dbReference type="Pfam" id="PF13561">
    <property type="entry name" value="adh_short_C2"/>
    <property type="match status" value="1"/>
</dbReference>
<dbReference type="EMBL" id="JBEPCU010000808">
    <property type="protein sequence ID" value="MER6981613.1"/>
    <property type="molecule type" value="Genomic_DNA"/>
</dbReference>
<proteinExistence type="predicted"/>
<dbReference type="InterPro" id="IPR002347">
    <property type="entry name" value="SDR_fam"/>
</dbReference>
<evidence type="ECO:0000313" key="2">
    <source>
        <dbReference type="Proteomes" id="UP001458415"/>
    </source>
</evidence>
<dbReference type="SUPFAM" id="SSF51735">
    <property type="entry name" value="NAD(P)-binding Rossmann-fold domains"/>
    <property type="match status" value="1"/>
</dbReference>
<dbReference type="Gene3D" id="3.40.50.720">
    <property type="entry name" value="NAD(P)-binding Rossmann-like Domain"/>
    <property type="match status" value="1"/>
</dbReference>
<organism evidence="1 2">
    <name type="scientific">Streptomyces carpinensis</name>
    <dbReference type="NCBI Taxonomy" id="66369"/>
    <lineage>
        <taxon>Bacteria</taxon>
        <taxon>Bacillati</taxon>
        <taxon>Actinomycetota</taxon>
        <taxon>Actinomycetes</taxon>
        <taxon>Kitasatosporales</taxon>
        <taxon>Streptomycetaceae</taxon>
        <taxon>Streptomyces</taxon>
    </lineage>
</organism>
<dbReference type="Proteomes" id="UP001458415">
    <property type="component" value="Unassembled WGS sequence"/>
</dbReference>
<protein>
    <submittedName>
        <fullName evidence="1">SDR family oxidoreductase</fullName>
    </submittedName>
</protein>
<keyword evidence="2" id="KW-1185">Reference proteome</keyword>
<comment type="caution">
    <text evidence="1">The sequence shown here is derived from an EMBL/GenBank/DDBJ whole genome shotgun (WGS) entry which is preliminary data.</text>
</comment>
<dbReference type="InterPro" id="IPR036291">
    <property type="entry name" value="NAD(P)-bd_dom_sf"/>
</dbReference>
<evidence type="ECO:0000313" key="1">
    <source>
        <dbReference type="EMBL" id="MER6981613.1"/>
    </source>
</evidence>
<sequence>PLRRAGRAEEIAAAVAWLMSPDASYASGAVLRMSGGR</sequence>
<accession>A0ABV1WBP9</accession>
<gene>
    <name evidence="1" type="ORF">ABT317_32755</name>
</gene>
<reference evidence="1 2" key="1">
    <citation type="submission" date="2024-06" db="EMBL/GenBank/DDBJ databases">
        <title>The Natural Products Discovery Center: Release of the First 8490 Sequenced Strains for Exploring Actinobacteria Biosynthetic Diversity.</title>
        <authorList>
            <person name="Kalkreuter E."/>
            <person name="Kautsar S.A."/>
            <person name="Yang D."/>
            <person name="Bader C.D."/>
            <person name="Teijaro C.N."/>
            <person name="Fluegel L."/>
            <person name="Davis C.M."/>
            <person name="Simpson J.R."/>
            <person name="Lauterbach L."/>
            <person name="Steele A.D."/>
            <person name="Gui C."/>
            <person name="Meng S."/>
            <person name="Li G."/>
            <person name="Viehrig K."/>
            <person name="Ye F."/>
            <person name="Su P."/>
            <person name="Kiefer A.F."/>
            <person name="Nichols A."/>
            <person name="Cepeda A.J."/>
            <person name="Yan W."/>
            <person name="Fan B."/>
            <person name="Jiang Y."/>
            <person name="Adhikari A."/>
            <person name="Zheng C.-J."/>
            <person name="Schuster L."/>
            <person name="Cowan T.M."/>
            <person name="Smanski M.J."/>
            <person name="Chevrette M.G."/>
            <person name="De Carvalho L.P.S."/>
            <person name="Shen B."/>
        </authorList>
    </citation>
    <scope>NUCLEOTIDE SEQUENCE [LARGE SCALE GENOMIC DNA]</scope>
    <source>
        <strain evidence="1 2">NPDC000634</strain>
    </source>
</reference>
<feature type="non-terminal residue" evidence="1">
    <location>
        <position position="1"/>
    </location>
</feature>